<dbReference type="GO" id="GO:0006631">
    <property type="term" value="P:fatty acid metabolic process"/>
    <property type="evidence" value="ECO:0007669"/>
    <property type="project" value="UniProtKB-KW"/>
</dbReference>
<keyword evidence="8" id="KW-0276">Fatty acid metabolism</keyword>
<protein>
    <recommendedName>
        <fullName evidence="4">Acyl-protein thioesterase 1</fullName>
        <ecNumber evidence="3">3.1.2.22</ecNumber>
    </recommendedName>
    <alternativeName>
        <fullName evidence="11">Palmitoyl-protein hydrolase</fullName>
    </alternativeName>
</protein>
<name>A0A1E3J4T5_9TREE</name>
<evidence type="ECO:0000256" key="4">
    <source>
        <dbReference type="ARBA" id="ARBA00014923"/>
    </source>
</evidence>
<evidence type="ECO:0000256" key="12">
    <source>
        <dbReference type="ARBA" id="ARBA00047337"/>
    </source>
</evidence>
<dbReference type="InterPro" id="IPR050565">
    <property type="entry name" value="LYPA1-2/EST-like"/>
</dbReference>
<dbReference type="FunFam" id="3.40.50.1820:FF:000010">
    <property type="entry name" value="Acyl-protein thioesterase 2"/>
    <property type="match status" value="1"/>
</dbReference>
<accession>A0A1E3J4T5</accession>
<comment type="function">
    <text evidence="10">Hydrolyzes fatty acids from S-acylated cysteine residues in proteins with a strong preference for palmitoylated G-alpha proteins over other acyl substrates. Mediates the deacylation of G-alpha proteins such as GPA1 in vivo, but has weak or no activity toward palmitoylated Ras proteins. Has weak lysophospholipase activity in vitro; however such activity may not exist in vivo.</text>
</comment>
<dbReference type="InterPro" id="IPR029058">
    <property type="entry name" value="AB_hydrolase_fold"/>
</dbReference>
<dbReference type="RefSeq" id="XP_019031527.1">
    <property type="nucleotide sequence ID" value="XM_019176599.1"/>
</dbReference>
<reference evidence="14 15" key="1">
    <citation type="submission" date="2016-06" db="EMBL/GenBank/DDBJ databases">
        <title>Evolution of pathogenesis and genome organization in the Tremellales.</title>
        <authorList>
            <person name="Cuomo C."/>
            <person name="Litvintseva A."/>
            <person name="Heitman J."/>
            <person name="Chen Y."/>
            <person name="Sun S."/>
            <person name="Springer D."/>
            <person name="Dromer F."/>
            <person name="Young S."/>
            <person name="Zeng Q."/>
            <person name="Chapman S."/>
            <person name="Gujja S."/>
            <person name="Saif S."/>
            <person name="Birren B."/>
        </authorList>
    </citation>
    <scope>NUCLEOTIDE SEQUENCE [LARGE SCALE GENOMIC DNA]</scope>
    <source>
        <strain evidence="14 15">CBS 7118</strain>
    </source>
</reference>
<evidence type="ECO:0000256" key="7">
    <source>
        <dbReference type="ARBA" id="ARBA00022801"/>
    </source>
</evidence>
<dbReference type="GO" id="GO:0052689">
    <property type="term" value="F:carboxylic ester hydrolase activity"/>
    <property type="evidence" value="ECO:0007669"/>
    <property type="project" value="UniProtKB-KW"/>
</dbReference>
<evidence type="ECO:0000256" key="10">
    <source>
        <dbReference type="ARBA" id="ARBA00029392"/>
    </source>
</evidence>
<feature type="domain" description="Phospholipase/carboxylesterase/thioesterase" evidence="13">
    <location>
        <begin position="45"/>
        <end position="269"/>
    </location>
</feature>
<comment type="similarity">
    <text evidence="2">Belongs to the AB hydrolase superfamily. AB hydrolase 2 family.</text>
</comment>
<evidence type="ECO:0000256" key="5">
    <source>
        <dbReference type="ARBA" id="ARBA00022487"/>
    </source>
</evidence>
<proteinExistence type="inferred from homology"/>
<keyword evidence="5" id="KW-0719">Serine esterase</keyword>
<dbReference type="GO" id="GO:0008474">
    <property type="term" value="F:palmitoyl-(protein) hydrolase activity"/>
    <property type="evidence" value="ECO:0007669"/>
    <property type="project" value="UniProtKB-EC"/>
</dbReference>
<comment type="caution">
    <text evidence="14">The sequence shown here is derived from an EMBL/GenBank/DDBJ whole genome shotgun (WGS) entry which is preliminary data.</text>
</comment>
<dbReference type="EC" id="3.1.2.22" evidence="3"/>
<dbReference type="PANTHER" id="PTHR10655">
    <property type="entry name" value="LYSOPHOSPHOLIPASE-RELATED"/>
    <property type="match status" value="1"/>
</dbReference>
<dbReference type="OrthoDB" id="2418081at2759"/>
<dbReference type="GO" id="GO:0005737">
    <property type="term" value="C:cytoplasm"/>
    <property type="evidence" value="ECO:0007669"/>
    <property type="project" value="UniProtKB-SubCell"/>
</dbReference>
<evidence type="ECO:0000256" key="9">
    <source>
        <dbReference type="ARBA" id="ARBA00023098"/>
    </source>
</evidence>
<evidence type="ECO:0000259" key="13">
    <source>
        <dbReference type="Pfam" id="PF02230"/>
    </source>
</evidence>
<evidence type="ECO:0000256" key="8">
    <source>
        <dbReference type="ARBA" id="ARBA00022832"/>
    </source>
</evidence>
<sequence length="274" mass="29836">MPPVLTASKTIGYLILALLLASLYLYFTPLKTTPTMAAPLKHLKIAPKEAHKATVIFLHGLGDSGQGWLPVAKMLWSSFPHVKWILPHAPPIPITLNQGMSMPGWFDLSNLSRLDDPAYDDETGMNKSLASVDALIQQEVDAGIPEDKIILGGFSQGGVIAMLGGLTTKRKLGGVVGLSCWLPLSDRIEQASKSIILCTAVFWGHGTNDPVVDYSYGQRSVDLLTQKLGYNLVPKGQTFARPGVRFESYPGMAHSSSPKEIEDLREWLAEALKE</sequence>
<dbReference type="Proteomes" id="UP000094819">
    <property type="component" value="Unassembled WGS sequence"/>
</dbReference>
<evidence type="ECO:0000256" key="6">
    <source>
        <dbReference type="ARBA" id="ARBA00022490"/>
    </source>
</evidence>
<comment type="subcellular location">
    <subcellularLocation>
        <location evidence="1">Cytoplasm</location>
    </subcellularLocation>
</comment>
<keyword evidence="9" id="KW-0443">Lipid metabolism</keyword>
<organism evidence="14 15">
    <name type="scientific">Cryptococcus wingfieldii CBS 7118</name>
    <dbReference type="NCBI Taxonomy" id="1295528"/>
    <lineage>
        <taxon>Eukaryota</taxon>
        <taxon>Fungi</taxon>
        <taxon>Dikarya</taxon>
        <taxon>Basidiomycota</taxon>
        <taxon>Agaricomycotina</taxon>
        <taxon>Tremellomycetes</taxon>
        <taxon>Tremellales</taxon>
        <taxon>Cryptococcaceae</taxon>
        <taxon>Cryptococcus</taxon>
    </lineage>
</organism>
<evidence type="ECO:0000256" key="11">
    <source>
        <dbReference type="ARBA" id="ARBA00031195"/>
    </source>
</evidence>
<evidence type="ECO:0000256" key="3">
    <source>
        <dbReference type="ARBA" id="ARBA00012423"/>
    </source>
</evidence>
<gene>
    <name evidence="14" type="ORF">L198_04481</name>
</gene>
<evidence type="ECO:0000256" key="1">
    <source>
        <dbReference type="ARBA" id="ARBA00004496"/>
    </source>
</evidence>
<keyword evidence="6" id="KW-0963">Cytoplasm</keyword>
<dbReference type="Pfam" id="PF02230">
    <property type="entry name" value="Abhydrolase_2"/>
    <property type="match status" value="1"/>
</dbReference>
<dbReference type="PANTHER" id="PTHR10655:SF17">
    <property type="entry name" value="LYSOPHOSPHOLIPASE-LIKE PROTEIN 1"/>
    <property type="match status" value="1"/>
</dbReference>
<evidence type="ECO:0000313" key="14">
    <source>
        <dbReference type="EMBL" id="ODN95862.1"/>
    </source>
</evidence>
<dbReference type="SUPFAM" id="SSF53474">
    <property type="entry name" value="alpha/beta-Hydrolases"/>
    <property type="match status" value="1"/>
</dbReference>
<comment type="catalytic activity">
    <reaction evidence="12">
        <text>S-hexadecanoyl-L-cysteinyl-[protein] + H2O = L-cysteinyl-[protein] + hexadecanoate + H(+)</text>
        <dbReference type="Rhea" id="RHEA:19233"/>
        <dbReference type="Rhea" id="RHEA-COMP:10131"/>
        <dbReference type="Rhea" id="RHEA-COMP:11032"/>
        <dbReference type="ChEBI" id="CHEBI:7896"/>
        <dbReference type="ChEBI" id="CHEBI:15377"/>
        <dbReference type="ChEBI" id="CHEBI:15378"/>
        <dbReference type="ChEBI" id="CHEBI:29950"/>
        <dbReference type="ChEBI" id="CHEBI:74151"/>
        <dbReference type="EC" id="3.1.2.22"/>
    </reaction>
</comment>
<evidence type="ECO:0000256" key="2">
    <source>
        <dbReference type="ARBA" id="ARBA00006499"/>
    </source>
</evidence>
<dbReference type="AlphaFoldDB" id="A0A1E3J4T5"/>
<keyword evidence="15" id="KW-1185">Reference proteome</keyword>
<dbReference type="GeneID" id="30193694"/>
<dbReference type="InterPro" id="IPR003140">
    <property type="entry name" value="PLipase/COase/thioEstase"/>
</dbReference>
<dbReference type="EMBL" id="AWGH01000012">
    <property type="protein sequence ID" value="ODN95862.1"/>
    <property type="molecule type" value="Genomic_DNA"/>
</dbReference>
<keyword evidence="7" id="KW-0378">Hydrolase</keyword>
<evidence type="ECO:0000313" key="15">
    <source>
        <dbReference type="Proteomes" id="UP000094819"/>
    </source>
</evidence>
<dbReference type="Gene3D" id="3.40.50.1820">
    <property type="entry name" value="alpha/beta hydrolase"/>
    <property type="match status" value="1"/>
</dbReference>